<feature type="compositionally biased region" description="Basic and acidic residues" evidence="1">
    <location>
        <begin position="223"/>
        <end position="233"/>
    </location>
</feature>
<dbReference type="GO" id="GO:0016301">
    <property type="term" value="F:kinase activity"/>
    <property type="evidence" value="ECO:0007669"/>
    <property type="project" value="UniProtKB-KW"/>
</dbReference>
<comment type="caution">
    <text evidence="3">The sequence shown here is derived from an EMBL/GenBank/DDBJ whole genome shotgun (WGS) entry which is preliminary data.</text>
</comment>
<dbReference type="RefSeq" id="WP_008275352.1">
    <property type="nucleotide sequence ID" value="NZ_AAXW01000013.1"/>
</dbReference>
<keyword evidence="4" id="KW-1185">Reference proteome</keyword>
<organism evidence="3 4">
    <name type="scientific">Crocosphaera chwakensis CCY0110</name>
    <dbReference type="NCBI Taxonomy" id="391612"/>
    <lineage>
        <taxon>Bacteria</taxon>
        <taxon>Bacillati</taxon>
        <taxon>Cyanobacteriota</taxon>
        <taxon>Cyanophyceae</taxon>
        <taxon>Oscillatoriophycideae</taxon>
        <taxon>Chroococcales</taxon>
        <taxon>Aphanothecaceae</taxon>
        <taxon>Crocosphaera</taxon>
        <taxon>Crocosphaera chwakensis</taxon>
    </lineage>
</organism>
<sequence>MIQQKKVIREEHTNIVNQTDTRYKRAVGVYKNREDLETVLKAIKDSGYDMNRVSLITRDIDEIEGAKEVTEKHGNEAKEGAAAGATSGTVLGAVGGFLVGVGVLSIPGIGPLLAAGVEIPALASTAAGAGIGAATGGIIGALVGLGIPEEKAKVYEDRIKAGDHLIMVSGTDEQLEQVTSIMHDHPVEEFDIYAAQDLDATTGASKTERVEAVEPNSEVATTETKHKEIHSDADVVIVDKRNERNKVQ</sequence>
<keyword evidence="2" id="KW-0472">Membrane</keyword>
<feature type="transmembrane region" description="Helical" evidence="2">
    <location>
        <begin position="88"/>
        <end position="109"/>
    </location>
</feature>
<keyword evidence="3" id="KW-0808">Transferase</keyword>
<reference evidence="3 4" key="1">
    <citation type="submission" date="2007-03" db="EMBL/GenBank/DDBJ databases">
        <authorList>
            <person name="Stal L."/>
            <person name="Ferriera S."/>
            <person name="Johnson J."/>
            <person name="Kravitz S."/>
            <person name="Beeson K."/>
            <person name="Sutton G."/>
            <person name="Rogers Y.-H."/>
            <person name="Friedman R."/>
            <person name="Frazier M."/>
            <person name="Venter J.C."/>
        </authorList>
    </citation>
    <scope>NUCLEOTIDE SEQUENCE [LARGE SCALE GENOMIC DNA]</scope>
    <source>
        <strain evidence="3 4">CCY0110</strain>
    </source>
</reference>
<dbReference type="EMBL" id="AAXW01000013">
    <property type="protein sequence ID" value="EAZ91524.1"/>
    <property type="molecule type" value="Genomic_DNA"/>
</dbReference>
<dbReference type="PANTHER" id="PTHR36109:SF2">
    <property type="entry name" value="MEMBRANE PROTEIN"/>
    <property type="match status" value="1"/>
</dbReference>
<accession>A3IPN4</accession>
<feature type="region of interest" description="Disordered" evidence="1">
    <location>
        <begin position="212"/>
        <end position="233"/>
    </location>
</feature>
<evidence type="ECO:0000313" key="3">
    <source>
        <dbReference type="EMBL" id="EAZ91524.1"/>
    </source>
</evidence>
<keyword evidence="2" id="KW-0812">Transmembrane</keyword>
<dbReference type="eggNOG" id="COG3861">
    <property type="taxonomic scope" value="Bacteria"/>
</dbReference>
<dbReference type="AlphaFoldDB" id="A3IPN4"/>
<name>A3IPN4_9CHRO</name>
<feature type="transmembrane region" description="Helical" evidence="2">
    <location>
        <begin position="121"/>
        <end position="145"/>
    </location>
</feature>
<keyword evidence="2" id="KW-1133">Transmembrane helix</keyword>
<proteinExistence type="predicted"/>
<evidence type="ECO:0000256" key="2">
    <source>
        <dbReference type="SAM" id="Phobius"/>
    </source>
</evidence>
<evidence type="ECO:0000313" key="4">
    <source>
        <dbReference type="Proteomes" id="UP000003781"/>
    </source>
</evidence>
<dbReference type="Proteomes" id="UP000003781">
    <property type="component" value="Unassembled WGS sequence"/>
</dbReference>
<protein>
    <submittedName>
        <fullName evidence="3">Signal Transduction Histidine Kinase (STHK), LytS</fullName>
    </submittedName>
</protein>
<dbReference type="InterPro" id="IPR052948">
    <property type="entry name" value="Low_temp-induced_all0457"/>
</dbReference>
<dbReference type="PANTHER" id="PTHR36109">
    <property type="entry name" value="MEMBRANE PROTEIN-RELATED"/>
    <property type="match status" value="1"/>
</dbReference>
<keyword evidence="3" id="KW-0418">Kinase</keyword>
<gene>
    <name evidence="3" type="ORF">CY0110_13426</name>
</gene>
<evidence type="ECO:0000256" key="1">
    <source>
        <dbReference type="SAM" id="MobiDB-lite"/>
    </source>
</evidence>